<dbReference type="EMBL" id="ML736955">
    <property type="protein sequence ID" value="KAE8396900.1"/>
    <property type="molecule type" value="Genomic_DNA"/>
</dbReference>
<evidence type="ECO:0000259" key="4">
    <source>
        <dbReference type="PROSITE" id="PS50011"/>
    </source>
</evidence>
<dbReference type="PROSITE" id="PS50011">
    <property type="entry name" value="PROTEIN_KINASE_DOM"/>
    <property type="match status" value="1"/>
</dbReference>
<dbReference type="InterPro" id="IPR050117">
    <property type="entry name" value="MAPK"/>
</dbReference>
<evidence type="ECO:0000313" key="6">
    <source>
        <dbReference type="Proteomes" id="UP000325579"/>
    </source>
</evidence>
<dbReference type="Gene3D" id="1.10.510.10">
    <property type="entry name" value="Transferase(Phosphotransferase) domain 1"/>
    <property type="match status" value="1"/>
</dbReference>
<dbReference type="AlphaFoldDB" id="A0A5N7CRN3"/>
<dbReference type="PANTHER" id="PTHR24055">
    <property type="entry name" value="MITOGEN-ACTIVATED PROTEIN KINASE"/>
    <property type="match status" value="1"/>
</dbReference>
<organism evidence="5 6">
    <name type="scientific">Aspergillus pseudonomiae</name>
    <dbReference type="NCBI Taxonomy" id="1506151"/>
    <lineage>
        <taxon>Eukaryota</taxon>
        <taxon>Fungi</taxon>
        <taxon>Dikarya</taxon>
        <taxon>Ascomycota</taxon>
        <taxon>Pezizomycotina</taxon>
        <taxon>Eurotiomycetes</taxon>
        <taxon>Eurotiomycetidae</taxon>
        <taxon>Eurotiales</taxon>
        <taxon>Aspergillaceae</taxon>
        <taxon>Aspergillus</taxon>
        <taxon>Aspergillus subgen. Circumdati</taxon>
    </lineage>
</organism>
<dbReference type="InterPro" id="IPR000719">
    <property type="entry name" value="Prot_kinase_dom"/>
</dbReference>
<keyword evidence="1" id="KW-0723">Serine/threonine-protein kinase</keyword>
<dbReference type="OrthoDB" id="4062651at2759"/>
<dbReference type="RefSeq" id="XP_031934219.1">
    <property type="nucleotide sequence ID" value="XM_032088578.1"/>
</dbReference>
<dbReference type="Pfam" id="PF00069">
    <property type="entry name" value="Pkinase"/>
    <property type="match status" value="1"/>
</dbReference>
<evidence type="ECO:0000256" key="2">
    <source>
        <dbReference type="ARBA" id="ARBA00022741"/>
    </source>
</evidence>
<name>A0A5N7CRN3_9EURO</name>
<dbReference type="GO" id="GO:0004674">
    <property type="term" value="F:protein serine/threonine kinase activity"/>
    <property type="evidence" value="ECO:0007669"/>
    <property type="project" value="UniProtKB-KW"/>
</dbReference>
<evidence type="ECO:0000313" key="5">
    <source>
        <dbReference type="EMBL" id="KAE8396900.1"/>
    </source>
</evidence>
<keyword evidence="5" id="KW-0808">Transferase</keyword>
<dbReference type="InterPro" id="IPR011009">
    <property type="entry name" value="Kinase-like_dom_sf"/>
</dbReference>
<sequence>MVAHDNTIDHNIVVIKRLRIHAGSRQYGLLRKVSEEKPPNIVRLIDVFTDNPSIHLAYESLETSLHQVQATCHQDITEIELAIIAKEVLHGLRYIHSELQVAYGQLCPRNVLLSYYTCDVKLANIAESIMKPPTQNFTDDLKTVGTLLVRLKEPGTFRRNPENLALENGCDISDYCKSFISQTATLSLKDLINHEFLLKSPGIGRLRIFIYRAMACAARFSSTYSKLSE</sequence>
<dbReference type="GeneID" id="43673269"/>
<reference evidence="5 6" key="1">
    <citation type="submission" date="2019-04" db="EMBL/GenBank/DDBJ databases">
        <authorList>
            <consortium name="DOE Joint Genome Institute"/>
            <person name="Mondo S."/>
            <person name="Kjaerbolling I."/>
            <person name="Vesth T."/>
            <person name="Frisvad J.C."/>
            <person name="Nybo J.L."/>
            <person name="Theobald S."/>
            <person name="Kildgaard S."/>
            <person name="Isbrandt T."/>
            <person name="Kuo A."/>
            <person name="Sato A."/>
            <person name="Lyhne E.K."/>
            <person name="Kogle M.E."/>
            <person name="Wiebenga A."/>
            <person name="Kun R.S."/>
            <person name="Lubbers R.J."/>
            <person name="Makela M.R."/>
            <person name="Barry K."/>
            <person name="Chovatia M."/>
            <person name="Clum A."/>
            <person name="Daum C."/>
            <person name="Haridas S."/>
            <person name="He G."/>
            <person name="LaButti K."/>
            <person name="Lipzen A."/>
            <person name="Riley R."/>
            <person name="Salamov A."/>
            <person name="Simmons B.A."/>
            <person name="Magnuson J.K."/>
            <person name="Henrissat B."/>
            <person name="Mortensen U.H."/>
            <person name="Larsen T.O."/>
            <person name="Devries R.P."/>
            <person name="Grigoriev I.V."/>
            <person name="Machida M."/>
            <person name="Baker S.E."/>
            <person name="Andersen M.R."/>
            <person name="Cantor M.N."/>
            <person name="Hua S.X."/>
        </authorList>
    </citation>
    <scope>NUCLEOTIDE SEQUENCE [LARGE SCALE GENOMIC DNA]</scope>
    <source>
        <strain evidence="5 6">CBS 119388</strain>
    </source>
</reference>
<keyword evidence="5" id="KW-0418">Kinase</keyword>
<protein>
    <submittedName>
        <fullName evidence="5">Kinase-like domain-containing protein</fullName>
    </submittedName>
</protein>
<proteinExistence type="predicted"/>
<dbReference type="SMART" id="SM00220">
    <property type="entry name" value="S_TKc"/>
    <property type="match status" value="1"/>
</dbReference>
<accession>A0A5N7CRN3</accession>
<dbReference type="SUPFAM" id="SSF56112">
    <property type="entry name" value="Protein kinase-like (PK-like)"/>
    <property type="match status" value="1"/>
</dbReference>
<keyword evidence="6" id="KW-1185">Reference proteome</keyword>
<keyword evidence="3" id="KW-0067">ATP-binding</keyword>
<keyword evidence="2" id="KW-0547">Nucleotide-binding</keyword>
<gene>
    <name evidence="5" type="ORF">BDV37DRAFT_289889</name>
</gene>
<feature type="domain" description="Protein kinase" evidence="4">
    <location>
        <begin position="1"/>
        <end position="229"/>
    </location>
</feature>
<evidence type="ECO:0000256" key="1">
    <source>
        <dbReference type="ARBA" id="ARBA00022527"/>
    </source>
</evidence>
<dbReference type="GO" id="GO:0005524">
    <property type="term" value="F:ATP binding"/>
    <property type="evidence" value="ECO:0007669"/>
    <property type="project" value="UniProtKB-KW"/>
</dbReference>
<dbReference type="Proteomes" id="UP000325579">
    <property type="component" value="Unassembled WGS sequence"/>
</dbReference>
<evidence type="ECO:0000256" key="3">
    <source>
        <dbReference type="ARBA" id="ARBA00022840"/>
    </source>
</evidence>